<keyword evidence="4" id="KW-1185">Reference proteome</keyword>
<dbReference type="SUPFAM" id="SSF54928">
    <property type="entry name" value="RNA-binding domain, RBD"/>
    <property type="match status" value="1"/>
</dbReference>
<evidence type="ECO:0000313" key="3">
    <source>
        <dbReference type="EMBL" id="KAJ4827869.1"/>
    </source>
</evidence>
<reference evidence="3" key="1">
    <citation type="submission" date="2022-02" db="EMBL/GenBank/DDBJ databases">
        <authorList>
            <person name="Henning P.M."/>
            <person name="McCubbin A.G."/>
            <person name="Shore J.S."/>
        </authorList>
    </citation>
    <scope>NUCLEOTIDE SEQUENCE</scope>
    <source>
        <strain evidence="3">F60SS</strain>
        <tissue evidence="3">Leaves</tissue>
    </source>
</reference>
<reference evidence="3" key="2">
    <citation type="journal article" date="2023" name="Plants (Basel)">
        <title>Annotation of the Turnera subulata (Passifloraceae) Draft Genome Reveals the S-Locus Evolved after the Divergence of Turneroideae from Passifloroideae in a Stepwise Manner.</title>
        <authorList>
            <person name="Henning P.M."/>
            <person name="Roalson E.H."/>
            <person name="Mir W."/>
            <person name="McCubbin A.G."/>
            <person name="Shore J.S."/>
        </authorList>
    </citation>
    <scope>NUCLEOTIDE SEQUENCE</scope>
    <source>
        <strain evidence="3">F60SS</strain>
    </source>
</reference>
<name>A0A9Q0FAF0_9ROSI</name>
<dbReference type="InterPro" id="IPR035979">
    <property type="entry name" value="RBD_domain_sf"/>
</dbReference>
<dbReference type="EMBL" id="JAKUCV010006318">
    <property type="protein sequence ID" value="KAJ4827869.1"/>
    <property type="molecule type" value="Genomic_DNA"/>
</dbReference>
<accession>A0A9Q0FAF0</accession>
<dbReference type="OrthoDB" id="861279at2759"/>
<comment type="caution">
    <text evidence="3">The sequence shown here is derived from an EMBL/GenBank/DDBJ whole genome shotgun (WGS) entry which is preliminary data.</text>
</comment>
<keyword evidence="1" id="KW-0694">RNA-binding</keyword>
<dbReference type="Pfam" id="PF00076">
    <property type="entry name" value="RRM_1"/>
    <property type="match status" value="1"/>
</dbReference>
<dbReference type="InterPro" id="IPR000504">
    <property type="entry name" value="RRM_dom"/>
</dbReference>
<evidence type="ECO:0000259" key="2">
    <source>
        <dbReference type="PROSITE" id="PS50102"/>
    </source>
</evidence>
<protein>
    <recommendedName>
        <fullName evidence="2">RRM domain-containing protein</fullName>
    </recommendedName>
</protein>
<dbReference type="InterPro" id="IPR012677">
    <property type="entry name" value="Nucleotide-bd_a/b_plait_sf"/>
</dbReference>
<proteinExistence type="predicted"/>
<sequence>MDNGQEINLYVENLPSSWESTNIYRIMSKYGEVIDVYVPVKKIRQGKRFCFVRFRGIGDMQCLLDDANRIHVEKCLIRANMARQRMQNWQEQRNTRTWMPPQRMSRITNGKYFIDAVKGSQTTGQSNPQLKTKSITTSKTLTWLSRCVVGILRNPTDIESVQYVWATHGYADVRVSRLGGDSILANFLSQESMLRFVEEYLA</sequence>
<feature type="domain" description="RRM" evidence="2">
    <location>
        <begin position="7"/>
        <end position="84"/>
    </location>
</feature>
<dbReference type="SMART" id="SM00360">
    <property type="entry name" value="RRM"/>
    <property type="match status" value="1"/>
</dbReference>
<organism evidence="3 4">
    <name type="scientific">Turnera subulata</name>
    <dbReference type="NCBI Taxonomy" id="218843"/>
    <lineage>
        <taxon>Eukaryota</taxon>
        <taxon>Viridiplantae</taxon>
        <taxon>Streptophyta</taxon>
        <taxon>Embryophyta</taxon>
        <taxon>Tracheophyta</taxon>
        <taxon>Spermatophyta</taxon>
        <taxon>Magnoliopsida</taxon>
        <taxon>eudicotyledons</taxon>
        <taxon>Gunneridae</taxon>
        <taxon>Pentapetalae</taxon>
        <taxon>rosids</taxon>
        <taxon>fabids</taxon>
        <taxon>Malpighiales</taxon>
        <taxon>Passifloraceae</taxon>
        <taxon>Turnera</taxon>
    </lineage>
</organism>
<dbReference type="AlphaFoldDB" id="A0A9Q0FAF0"/>
<gene>
    <name evidence="3" type="ORF">Tsubulata_020361</name>
</gene>
<dbReference type="PROSITE" id="PS50102">
    <property type="entry name" value="RRM"/>
    <property type="match status" value="1"/>
</dbReference>
<dbReference type="Proteomes" id="UP001141552">
    <property type="component" value="Unassembled WGS sequence"/>
</dbReference>
<dbReference type="Gene3D" id="3.30.70.330">
    <property type="match status" value="1"/>
</dbReference>
<evidence type="ECO:0000256" key="1">
    <source>
        <dbReference type="PROSITE-ProRule" id="PRU00176"/>
    </source>
</evidence>
<evidence type="ECO:0000313" key="4">
    <source>
        <dbReference type="Proteomes" id="UP001141552"/>
    </source>
</evidence>
<dbReference type="GO" id="GO:0003723">
    <property type="term" value="F:RNA binding"/>
    <property type="evidence" value="ECO:0007669"/>
    <property type="project" value="UniProtKB-UniRule"/>
</dbReference>